<keyword evidence="3" id="KW-1185">Reference proteome</keyword>
<feature type="region of interest" description="Disordered" evidence="1">
    <location>
        <begin position="1"/>
        <end position="40"/>
    </location>
</feature>
<gene>
    <name evidence="2" type="ORF">DPMN_131982</name>
</gene>
<reference evidence="2" key="2">
    <citation type="submission" date="2020-11" db="EMBL/GenBank/DDBJ databases">
        <authorList>
            <person name="McCartney M.A."/>
            <person name="Auch B."/>
            <person name="Kono T."/>
            <person name="Mallez S."/>
            <person name="Becker A."/>
            <person name="Gohl D.M."/>
            <person name="Silverstein K.A.T."/>
            <person name="Koren S."/>
            <person name="Bechman K.B."/>
            <person name="Herman A."/>
            <person name="Abrahante J.E."/>
            <person name="Garbe J."/>
        </authorList>
    </citation>
    <scope>NUCLEOTIDE SEQUENCE</scope>
    <source>
        <strain evidence="2">Duluth1</strain>
        <tissue evidence="2">Whole animal</tissue>
    </source>
</reference>
<accession>A0A9D4FU70</accession>
<protein>
    <submittedName>
        <fullName evidence="2">Uncharacterized protein</fullName>
    </submittedName>
</protein>
<evidence type="ECO:0000313" key="3">
    <source>
        <dbReference type="Proteomes" id="UP000828390"/>
    </source>
</evidence>
<organism evidence="2 3">
    <name type="scientific">Dreissena polymorpha</name>
    <name type="common">Zebra mussel</name>
    <name type="synonym">Mytilus polymorpha</name>
    <dbReference type="NCBI Taxonomy" id="45954"/>
    <lineage>
        <taxon>Eukaryota</taxon>
        <taxon>Metazoa</taxon>
        <taxon>Spiralia</taxon>
        <taxon>Lophotrochozoa</taxon>
        <taxon>Mollusca</taxon>
        <taxon>Bivalvia</taxon>
        <taxon>Autobranchia</taxon>
        <taxon>Heteroconchia</taxon>
        <taxon>Euheterodonta</taxon>
        <taxon>Imparidentia</taxon>
        <taxon>Neoheterodontei</taxon>
        <taxon>Myida</taxon>
        <taxon>Dreissenoidea</taxon>
        <taxon>Dreissenidae</taxon>
        <taxon>Dreissena</taxon>
    </lineage>
</organism>
<reference evidence="2" key="1">
    <citation type="journal article" date="2019" name="bioRxiv">
        <title>The Genome of the Zebra Mussel, Dreissena polymorpha: A Resource for Invasive Species Research.</title>
        <authorList>
            <person name="McCartney M.A."/>
            <person name="Auch B."/>
            <person name="Kono T."/>
            <person name="Mallez S."/>
            <person name="Zhang Y."/>
            <person name="Obille A."/>
            <person name="Becker A."/>
            <person name="Abrahante J.E."/>
            <person name="Garbe J."/>
            <person name="Badalamenti J.P."/>
            <person name="Herman A."/>
            <person name="Mangelson H."/>
            <person name="Liachko I."/>
            <person name="Sullivan S."/>
            <person name="Sone E.D."/>
            <person name="Koren S."/>
            <person name="Silverstein K.A.T."/>
            <person name="Beckman K.B."/>
            <person name="Gohl D.M."/>
        </authorList>
    </citation>
    <scope>NUCLEOTIDE SEQUENCE</scope>
    <source>
        <strain evidence="2">Duluth1</strain>
        <tissue evidence="2">Whole animal</tissue>
    </source>
</reference>
<dbReference type="EMBL" id="JAIWYP010000006">
    <property type="protein sequence ID" value="KAH3803714.1"/>
    <property type="molecule type" value="Genomic_DNA"/>
</dbReference>
<name>A0A9D4FU70_DREPO</name>
<proteinExistence type="predicted"/>
<sequence>MEQENISKEKKNRDLQPSPTETDPKKKRKAPLALTEEQEVDMPDWLHEHPMLYTKRTKQYKTVPRRQTSDLQFWAYAEEWYESTMVALGMVPFYGANFI</sequence>
<evidence type="ECO:0000313" key="2">
    <source>
        <dbReference type="EMBL" id="KAH3803714.1"/>
    </source>
</evidence>
<comment type="caution">
    <text evidence="2">The sequence shown here is derived from an EMBL/GenBank/DDBJ whole genome shotgun (WGS) entry which is preliminary data.</text>
</comment>
<feature type="compositionally biased region" description="Basic and acidic residues" evidence="1">
    <location>
        <begin position="1"/>
        <end position="14"/>
    </location>
</feature>
<evidence type="ECO:0000256" key="1">
    <source>
        <dbReference type="SAM" id="MobiDB-lite"/>
    </source>
</evidence>
<dbReference type="Proteomes" id="UP000828390">
    <property type="component" value="Unassembled WGS sequence"/>
</dbReference>
<dbReference type="AlphaFoldDB" id="A0A9D4FU70"/>